<dbReference type="AlphaFoldDB" id="A0AAW7XD45"/>
<protein>
    <submittedName>
        <fullName evidence="2">RagB/SusD family nutrient uptake outer membrane protein</fullName>
    </submittedName>
</protein>
<feature type="domain" description="SusD-like N-terminal" evidence="1">
    <location>
        <begin position="12"/>
        <end position="85"/>
    </location>
</feature>
<dbReference type="Pfam" id="PF14322">
    <property type="entry name" value="SusD-like_3"/>
    <property type="match status" value="1"/>
</dbReference>
<dbReference type="InterPro" id="IPR033985">
    <property type="entry name" value="SusD-like_N"/>
</dbReference>
<dbReference type="RefSeq" id="WP_303494542.1">
    <property type="nucleotide sequence ID" value="NZ_JAUOPB010000306.1"/>
</dbReference>
<dbReference type="EMBL" id="JAUOPB010000306">
    <property type="protein sequence ID" value="MDO6425135.1"/>
    <property type="molecule type" value="Genomic_DNA"/>
</dbReference>
<organism evidence="2 3">
    <name type="scientific">Saccharophagus degradans</name>
    <dbReference type="NCBI Taxonomy" id="86304"/>
    <lineage>
        <taxon>Bacteria</taxon>
        <taxon>Pseudomonadati</taxon>
        <taxon>Pseudomonadota</taxon>
        <taxon>Gammaproteobacteria</taxon>
        <taxon>Cellvibrionales</taxon>
        <taxon>Cellvibrionaceae</taxon>
        <taxon>Saccharophagus</taxon>
    </lineage>
</organism>
<accession>A0AAW7XD45</accession>
<dbReference type="InterPro" id="IPR011990">
    <property type="entry name" value="TPR-like_helical_dom_sf"/>
</dbReference>
<comment type="caution">
    <text evidence="2">The sequence shown here is derived from an EMBL/GenBank/DDBJ whole genome shotgun (WGS) entry which is preliminary data.</text>
</comment>
<feature type="non-terminal residue" evidence="2">
    <location>
        <position position="1"/>
    </location>
</feature>
<gene>
    <name evidence="2" type="ORF">Q4521_21835</name>
</gene>
<dbReference type="SUPFAM" id="SSF48452">
    <property type="entry name" value="TPR-like"/>
    <property type="match status" value="1"/>
</dbReference>
<proteinExistence type="predicted"/>
<dbReference type="Gene3D" id="1.25.40.390">
    <property type="match status" value="1"/>
</dbReference>
<evidence type="ECO:0000259" key="1">
    <source>
        <dbReference type="Pfam" id="PF14322"/>
    </source>
</evidence>
<feature type="non-terminal residue" evidence="2">
    <location>
        <position position="87"/>
    </location>
</feature>
<evidence type="ECO:0000313" key="2">
    <source>
        <dbReference type="EMBL" id="MDO6425135.1"/>
    </source>
</evidence>
<sequence>DLGGTESWYAPNTFINLTYTDGTFYVTDKWNELYVGIFRANQVIENINTVDPTVFTENSKNEIEAQARFLRAYFYFELVNTYGGAVM</sequence>
<dbReference type="Proteomes" id="UP001169760">
    <property type="component" value="Unassembled WGS sequence"/>
</dbReference>
<reference evidence="2" key="1">
    <citation type="submission" date="2023-07" db="EMBL/GenBank/DDBJ databases">
        <title>Genome content predicts the carbon catabolic preferences of heterotrophic bacteria.</title>
        <authorList>
            <person name="Gralka M."/>
        </authorList>
    </citation>
    <scope>NUCLEOTIDE SEQUENCE</scope>
    <source>
        <strain evidence="2">I3M17_2</strain>
    </source>
</reference>
<name>A0AAW7XD45_9GAMM</name>
<evidence type="ECO:0000313" key="3">
    <source>
        <dbReference type="Proteomes" id="UP001169760"/>
    </source>
</evidence>